<feature type="transmembrane region" description="Helical" evidence="2">
    <location>
        <begin position="150"/>
        <end position="170"/>
    </location>
</feature>
<dbReference type="RefSeq" id="WP_072585008.1">
    <property type="nucleotide sequence ID" value="NZ_CP013243.1"/>
</dbReference>
<gene>
    <name evidence="4" type="ORF">NPD5_1157</name>
</gene>
<feature type="transmembrane region" description="Helical" evidence="2">
    <location>
        <begin position="34"/>
        <end position="53"/>
    </location>
</feature>
<keyword evidence="2" id="KW-1133">Transmembrane helix</keyword>
<dbReference type="GO" id="GO:0016020">
    <property type="term" value="C:membrane"/>
    <property type="evidence" value="ECO:0007669"/>
    <property type="project" value="InterPro"/>
</dbReference>
<feature type="transmembrane region" description="Helical" evidence="2">
    <location>
        <begin position="269"/>
        <end position="287"/>
    </location>
</feature>
<feature type="transmembrane region" description="Helical" evidence="2">
    <location>
        <begin position="7"/>
        <end position="28"/>
    </location>
</feature>
<comment type="similarity">
    <text evidence="1">Belongs to the EamA transporter family.</text>
</comment>
<feature type="domain" description="EamA" evidence="3">
    <location>
        <begin position="152"/>
        <end position="286"/>
    </location>
</feature>
<dbReference type="AlphaFoldDB" id="A0A1L3NGA2"/>
<sequence length="294" mass="33000">MKSTITSYLALFFGVFALSTSAIFVKLANAPSSITAFYRLFFAALILLPFLLFNKSNLQELLSLSKKQWKFILLSGLFLAIHYILWFESLNYTSVASSTVIVTLQPIFSMAGGYILFKERFSKEAIIGCFIAIMGCFIIGWRDFQISNQALFGDLLAFIAAGIITAYFFIGQYVRKNLSLVSYSMIGYASSAFFLGIYAYSRQVSFTYYPLQTWWSFVGLAFIATILGQTIFNWLLKWLSASVISMSILGETIGTCILAYFILDEVISLQQGIGMTFILLGLALFLLQQKQTVK</sequence>
<dbReference type="PANTHER" id="PTHR22911">
    <property type="entry name" value="ACYL-MALONYL CONDENSING ENZYME-RELATED"/>
    <property type="match status" value="1"/>
</dbReference>
<keyword evidence="2" id="KW-0472">Membrane</keyword>
<evidence type="ECO:0000313" key="5">
    <source>
        <dbReference type="Proteomes" id="UP000182204"/>
    </source>
</evidence>
<feature type="transmembrane region" description="Helical" evidence="2">
    <location>
        <begin position="92"/>
        <end position="117"/>
    </location>
</feature>
<dbReference type="Proteomes" id="UP000182204">
    <property type="component" value="Chromosome"/>
</dbReference>
<feature type="transmembrane region" description="Helical" evidence="2">
    <location>
        <begin position="69"/>
        <end position="86"/>
    </location>
</feature>
<feature type="domain" description="EamA" evidence="3">
    <location>
        <begin position="7"/>
        <end position="140"/>
    </location>
</feature>
<dbReference type="InterPro" id="IPR037185">
    <property type="entry name" value="EmrE-like"/>
</dbReference>
<evidence type="ECO:0000256" key="2">
    <source>
        <dbReference type="SAM" id="Phobius"/>
    </source>
</evidence>
<evidence type="ECO:0000313" key="4">
    <source>
        <dbReference type="EMBL" id="APH15138.1"/>
    </source>
</evidence>
<reference evidence="4 5" key="1">
    <citation type="submission" date="2015-11" db="EMBL/GenBank/DDBJ databases">
        <authorList>
            <person name="Hill K.K."/>
            <person name="Shirey T.B."/>
            <person name="Raphael B."/>
            <person name="Daligault H.E."/>
            <person name="Davenport K.W."/>
            <person name="Bruce D.C."/>
            <person name="Foley B.T."/>
            <person name="Johnson S.L."/>
        </authorList>
    </citation>
    <scope>NUCLEOTIDE SEQUENCE [LARGE SCALE GENOMIC DNA]</scope>
    <source>
        <strain evidence="4 5">CDC_1632</strain>
    </source>
</reference>
<accession>A0A1L3NGA2</accession>
<name>A0A1L3NGA2_CLOSG</name>
<feature type="transmembrane region" description="Helical" evidence="2">
    <location>
        <begin position="124"/>
        <end position="144"/>
    </location>
</feature>
<feature type="transmembrane region" description="Helical" evidence="2">
    <location>
        <begin position="182"/>
        <end position="201"/>
    </location>
</feature>
<feature type="transmembrane region" description="Helical" evidence="2">
    <location>
        <begin position="213"/>
        <end position="236"/>
    </location>
</feature>
<dbReference type="InterPro" id="IPR000620">
    <property type="entry name" value="EamA_dom"/>
</dbReference>
<organism evidence="4 5">
    <name type="scientific">Clostridium sporogenes</name>
    <dbReference type="NCBI Taxonomy" id="1509"/>
    <lineage>
        <taxon>Bacteria</taxon>
        <taxon>Bacillati</taxon>
        <taxon>Bacillota</taxon>
        <taxon>Clostridia</taxon>
        <taxon>Eubacteriales</taxon>
        <taxon>Clostridiaceae</taxon>
        <taxon>Clostridium</taxon>
    </lineage>
</organism>
<dbReference type="EMBL" id="CP013243">
    <property type="protein sequence ID" value="APH15138.1"/>
    <property type="molecule type" value="Genomic_DNA"/>
</dbReference>
<protein>
    <submittedName>
        <fullName evidence="4">EamA-like transporter family protein</fullName>
    </submittedName>
</protein>
<dbReference type="Pfam" id="PF00892">
    <property type="entry name" value="EamA"/>
    <property type="match status" value="2"/>
</dbReference>
<keyword evidence="2" id="KW-0812">Transmembrane</keyword>
<evidence type="ECO:0000259" key="3">
    <source>
        <dbReference type="Pfam" id="PF00892"/>
    </source>
</evidence>
<dbReference type="SUPFAM" id="SSF103481">
    <property type="entry name" value="Multidrug resistance efflux transporter EmrE"/>
    <property type="match status" value="2"/>
</dbReference>
<dbReference type="PANTHER" id="PTHR22911:SF76">
    <property type="entry name" value="EAMA DOMAIN-CONTAINING PROTEIN"/>
    <property type="match status" value="1"/>
</dbReference>
<proteinExistence type="inferred from homology"/>
<evidence type="ECO:0000256" key="1">
    <source>
        <dbReference type="ARBA" id="ARBA00007362"/>
    </source>
</evidence>
<feature type="transmembrane region" description="Helical" evidence="2">
    <location>
        <begin position="243"/>
        <end position="263"/>
    </location>
</feature>